<dbReference type="Gene3D" id="3.40.960.10">
    <property type="entry name" value="VSR Endonuclease"/>
    <property type="match status" value="1"/>
</dbReference>
<evidence type="ECO:0000256" key="4">
    <source>
        <dbReference type="ARBA" id="ARBA00022801"/>
    </source>
</evidence>
<keyword evidence="3 6" id="KW-0227">DNA damage</keyword>
<dbReference type="GO" id="GO:0004519">
    <property type="term" value="F:endonuclease activity"/>
    <property type="evidence" value="ECO:0007669"/>
    <property type="project" value="UniProtKB-KW"/>
</dbReference>
<dbReference type="STRING" id="1526658.BHK69_07380"/>
<evidence type="ECO:0000256" key="1">
    <source>
        <dbReference type="ARBA" id="ARBA00022722"/>
    </source>
</evidence>
<dbReference type="PIRSF" id="PIRSF018267">
    <property type="entry name" value="VSR_endonuc"/>
    <property type="match status" value="1"/>
</dbReference>
<evidence type="ECO:0000313" key="7">
    <source>
        <dbReference type="EMBL" id="AOO80312.1"/>
    </source>
</evidence>
<dbReference type="Proteomes" id="UP000094969">
    <property type="component" value="Chromosome"/>
</dbReference>
<evidence type="ECO:0000256" key="2">
    <source>
        <dbReference type="ARBA" id="ARBA00022759"/>
    </source>
</evidence>
<protein>
    <recommendedName>
        <fullName evidence="6">Very short patch repair endonuclease</fullName>
        <ecNumber evidence="6">3.1.-.-</ecNumber>
    </recommendedName>
</protein>
<evidence type="ECO:0000256" key="3">
    <source>
        <dbReference type="ARBA" id="ARBA00022763"/>
    </source>
</evidence>
<dbReference type="InterPro" id="IPR011335">
    <property type="entry name" value="Restrct_endonuc-II-like"/>
</dbReference>
<dbReference type="EC" id="3.1.-.-" evidence="6"/>
<dbReference type="GO" id="GO:0006298">
    <property type="term" value="P:mismatch repair"/>
    <property type="evidence" value="ECO:0007669"/>
    <property type="project" value="UniProtKB-UniRule"/>
</dbReference>
<keyword evidence="4 6" id="KW-0378">Hydrolase</keyword>
<gene>
    <name evidence="7" type="ORF">BHK69_07380</name>
</gene>
<evidence type="ECO:0000256" key="6">
    <source>
        <dbReference type="PIRNR" id="PIRNR018267"/>
    </source>
</evidence>
<evidence type="ECO:0000313" key="8">
    <source>
        <dbReference type="Proteomes" id="UP000094969"/>
    </source>
</evidence>
<keyword evidence="5 6" id="KW-0234">DNA repair</keyword>
<evidence type="ECO:0000256" key="5">
    <source>
        <dbReference type="ARBA" id="ARBA00023204"/>
    </source>
</evidence>
<dbReference type="CDD" id="cd00221">
    <property type="entry name" value="Vsr"/>
    <property type="match status" value="1"/>
</dbReference>
<reference evidence="7 8" key="1">
    <citation type="journal article" date="2015" name="Antonie Van Leeuwenhoek">
        <title>Bosea vaviloviae sp. nov., a new species of slow-growing rhizobia isolated from nodules of the relict species Vavilovia formosa (Stev.) Fed.</title>
        <authorList>
            <person name="Safronova V.I."/>
            <person name="Kuznetsova I.G."/>
            <person name="Sazanova A.L."/>
            <person name="Kimeklis A.K."/>
            <person name="Belimov A.A."/>
            <person name="Andronov E.E."/>
            <person name="Pinaev A.G."/>
            <person name="Chizhevskaya E.P."/>
            <person name="Pukhaev A.R."/>
            <person name="Popov K.P."/>
            <person name="Willems A."/>
            <person name="Tikhonovich I.A."/>
        </authorList>
    </citation>
    <scope>NUCLEOTIDE SEQUENCE [LARGE SCALE GENOMIC DNA]</scope>
    <source>
        <strain evidence="7 8">Vaf18</strain>
    </source>
</reference>
<comment type="function">
    <text evidence="6">May nick specific sequences that contain T:G mispairs resulting from m5C-deamination.</text>
</comment>
<keyword evidence="2 6" id="KW-0255">Endonuclease</keyword>
<dbReference type="Pfam" id="PF03852">
    <property type="entry name" value="Vsr"/>
    <property type="match status" value="1"/>
</dbReference>
<comment type="similarity">
    <text evidence="6">Belongs to the vsr family.</text>
</comment>
<name>A0A1D7TYW2_9HYPH</name>
<dbReference type="EMBL" id="CP017147">
    <property type="protein sequence ID" value="AOO80312.1"/>
    <property type="molecule type" value="Genomic_DNA"/>
</dbReference>
<dbReference type="SUPFAM" id="SSF52980">
    <property type="entry name" value="Restriction endonuclease-like"/>
    <property type="match status" value="1"/>
</dbReference>
<dbReference type="InterPro" id="IPR004603">
    <property type="entry name" value="DNA_mismatch_endonuc_vsr"/>
</dbReference>
<dbReference type="REBASE" id="161871">
    <property type="entry name" value="V.Bva18ORF7375P"/>
</dbReference>
<dbReference type="AlphaFoldDB" id="A0A1D7TYW2"/>
<dbReference type="NCBIfam" id="TIGR00632">
    <property type="entry name" value="vsr"/>
    <property type="match status" value="1"/>
</dbReference>
<keyword evidence="1 6" id="KW-0540">Nuclease</keyword>
<dbReference type="OrthoDB" id="9801520at2"/>
<dbReference type="KEGG" id="bvv:BHK69_07380"/>
<dbReference type="GO" id="GO:0016787">
    <property type="term" value="F:hydrolase activity"/>
    <property type="evidence" value="ECO:0007669"/>
    <property type="project" value="UniProtKB-KW"/>
</dbReference>
<dbReference type="RefSeq" id="WP_069689532.1">
    <property type="nucleotide sequence ID" value="NZ_CP017147.1"/>
</dbReference>
<sequence>MADIVDLATRSRMMAGIRGKDTKPESLLRSSLHRAGFRYRLHVAGLPGRPDIVLVSRRVAIFVHGCFWHRHKGCHWCTTPASNVEFWQNKFARNVERDKEAMQALADLGWRTAIVWECALRKAYAVETVVEVDRWIRSDMPFFESALVRSDA</sequence>
<organism evidence="7 8">
    <name type="scientific">Bosea vaviloviae</name>
    <dbReference type="NCBI Taxonomy" id="1526658"/>
    <lineage>
        <taxon>Bacteria</taxon>
        <taxon>Pseudomonadati</taxon>
        <taxon>Pseudomonadota</taxon>
        <taxon>Alphaproteobacteria</taxon>
        <taxon>Hyphomicrobiales</taxon>
        <taxon>Boseaceae</taxon>
        <taxon>Bosea</taxon>
    </lineage>
</organism>
<accession>A0A1D7TYW2</accession>
<proteinExistence type="inferred from homology"/>
<keyword evidence="8" id="KW-1185">Reference proteome</keyword>